<dbReference type="Proteomes" id="UP000657075">
    <property type="component" value="Unassembled WGS sequence"/>
</dbReference>
<dbReference type="EMBL" id="AP026830">
    <property type="protein sequence ID" value="BDR92748.1"/>
    <property type="molecule type" value="Genomic_DNA"/>
</dbReference>
<keyword evidence="5" id="KW-1185">Reference proteome</keyword>
<evidence type="ECO:0000313" key="2">
    <source>
        <dbReference type="EMBL" id="BDR92748.1"/>
    </source>
</evidence>
<organism evidence="3 4">
    <name type="scientific">Vulcanisaeta souniana JCM 11219</name>
    <dbReference type="NCBI Taxonomy" id="1293586"/>
    <lineage>
        <taxon>Archaea</taxon>
        <taxon>Thermoproteota</taxon>
        <taxon>Thermoprotei</taxon>
        <taxon>Thermoproteales</taxon>
        <taxon>Thermoproteaceae</taxon>
        <taxon>Vulcanisaeta</taxon>
    </lineage>
</organism>
<keyword evidence="1" id="KW-0472">Membrane</keyword>
<protein>
    <recommendedName>
        <fullName evidence="6">DUF5658 domain-containing protein</fullName>
    </recommendedName>
</protein>
<dbReference type="Proteomes" id="UP001060771">
    <property type="component" value="Chromosome"/>
</dbReference>
<evidence type="ECO:0000313" key="3">
    <source>
        <dbReference type="EMBL" id="GGI83984.1"/>
    </source>
</evidence>
<feature type="transmembrane region" description="Helical" evidence="1">
    <location>
        <begin position="48"/>
        <end position="67"/>
    </location>
</feature>
<feature type="transmembrane region" description="Helical" evidence="1">
    <location>
        <begin position="7"/>
        <end position="28"/>
    </location>
</feature>
<feature type="transmembrane region" description="Helical" evidence="1">
    <location>
        <begin position="79"/>
        <end position="101"/>
    </location>
</feature>
<evidence type="ECO:0000256" key="1">
    <source>
        <dbReference type="SAM" id="Phobius"/>
    </source>
</evidence>
<dbReference type="EMBL" id="BMNM01000011">
    <property type="protein sequence ID" value="GGI83984.1"/>
    <property type="molecule type" value="Genomic_DNA"/>
</dbReference>
<reference evidence="2" key="4">
    <citation type="journal article" date="2023" name="Microbiol. Resour. Announc.">
        <title>Complete Genome Sequence of Vulcanisaeta souniana Strain IC-059, a Hyperthermophilic Archaeon Isolated from Hot Spring Water in Japan.</title>
        <authorList>
            <person name="Kato S."/>
            <person name="Itoh T."/>
            <person name="Wu L."/>
            <person name="Ma J."/>
            <person name="Ohkuma M."/>
        </authorList>
    </citation>
    <scope>NUCLEOTIDE SEQUENCE</scope>
    <source>
        <strain evidence="2">JCM 11219</strain>
    </source>
</reference>
<reference evidence="3" key="2">
    <citation type="submission" date="2020-09" db="EMBL/GenBank/DDBJ databases">
        <authorList>
            <person name="Sun Q."/>
            <person name="Ohkuma M."/>
        </authorList>
    </citation>
    <scope>NUCLEOTIDE SEQUENCE</scope>
    <source>
        <strain evidence="3">JCM 11219</strain>
    </source>
</reference>
<dbReference type="OrthoDB" id="29047at2157"/>
<dbReference type="GeneID" id="76207381"/>
<name>A0A830EJV1_9CREN</name>
<accession>A0A830EJV1</accession>
<gene>
    <name evidence="3" type="ORF">GCM10007112_21090</name>
    <name evidence="2" type="ORF">Vsou_18410</name>
</gene>
<dbReference type="AlphaFoldDB" id="A0A830EJV1"/>
<sequence>MNNNHQVNPLIIATLANTLDLLTSYIDFSVFKMVELNNYATTMHLNSYVAATLAFITYEATIALIYLITLRYPITNPALAVFITMKFIAVAGNITATMGFYQINNALITMSRAVSTLNT</sequence>
<proteinExistence type="predicted"/>
<reference evidence="3" key="1">
    <citation type="journal article" date="2014" name="Int. J. Syst. Evol. Microbiol.">
        <title>Complete genome sequence of Corynebacterium casei LMG S-19264T (=DSM 44701T), isolated from a smear-ripened cheese.</title>
        <authorList>
            <consortium name="US DOE Joint Genome Institute (JGI-PGF)"/>
            <person name="Walter F."/>
            <person name="Albersmeier A."/>
            <person name="Kalinowski J."/>
            <person name="Ruckert C."/>
        </authorList>
    </citation>
    <scope>NUCLEOTIDE SEQUENCE</scope>
    <source>
        <strain evidence="3">JCM 11219</strain>
    </source>
</reference>
<evidence type="ECO:0008006" key="6">
    <source>
        <dbReference type="Google" id="ProtNLM"/>
    </source>
</evidence>
<keyword evidence="1" id="KW-1133">Transmembrane helix</keyword>
<evidence type="ECO:0000313" key="4">
    <source>
        <dbReference type="Proteomes" id="UP000657075"/>
    </source>
</evidence>
<dbReference type="RefSeq" id="WP_054844708.1">
    <property type="nucleotide sequence ID" value="NZ_AP026830.1"/>
</dbReference>
<evidence type="ECO:0000313" key="5">
    <source>
        <dbReference type="Proteomes" id="UP001060771"/>
    </source>
</evidence>
<reference evidence="5" key="3">
    <citation type="submission" date="2022-09" db="EMBL/GenBank/DDBJ databases">
        <title>Complete genome sequence of Vulcanisaeta souniana.</title>
        <authorList>
            <person name="Kato S."/>
            <person name="Itoh T."/>
            <person name="Ohkuma M."/>
        </authorList>
    </citation>
    <scope>NUCLEOTIDE SEQUENCE [LARGE SCALE GENOMIC DNA]</scope>
    <source>
        <strain evidence="5">JCM 11219</strain>
    </source>
</reference>
<keyword evidence="1" id="KW-0812">Transmembrane</keyword>